<keyword evidence="1" id="KW-0812">Transmembrane</keyword>
<evidence type="ECO:0000256" key="1">
    <source>
        <dbReference type="SAM" id="Phobius"/>
    </source>
</evidence>
<feature type="transmembrane region" description="Helical" evidence="1">
    <location>
        <begin position="25"/>
        <end position="50"/>
    </location>
</feature>
<keyword evidence="1" id="KW-0472">Membrane</keyword>
<dbReference type="AlphaFoldDB" id="A0A2N9GKE4"/>
<name>A0A2N9GKE4_FAGSY</name>
<protein>
    <submittedName>
        <fullName evidence="2">Uncharacterized protein</fullName>
    </submittedName>
</protein>
<reference evidence="2" key="1">
    <citation type="submission" date="2018-02" db="EMBL/GenBank/DDBJ databases">
        <authorList>
            <person name="Cohen D.B."/>
            <person name="Kent A.D."/>
        </authorList>
    </citation>
    <scope>NUCLEOTIDE SEQUENCE</scope>
</reference>
<proteinExistence type="predicted"/>
<evidence type="ECO:0000313" key="2">
    <source>
        <dbReference type="EMBL" id="SPC99694.1"/>
    </source>
</evidence>
<gene>
    <name evidence="2" type="ORF">FSB_LOCUS27576</name>
</gene>
<organism evidence="2">
    <name type="scientific">Fagus sylvatica</name>
    <name type="common">Beechnut</name>
    <dbReference type="NCBI Taxonomy" id="28930"/>
    <lineage>
        <taxon>Eukaryota</taxon>
        <taxon>Viridiplantae</taxon>
        <taxon>Streptophyta</taxon>
        <taxon>Embryophyta</taxon>
        <taxon>Tracheophyta</taxon>
        <taxon>Spermatophyta</taxon>
        <taxon>Magnoliopsida</taxon>
        <taxon>eudicotyledons</taxon>
        <taxon>Gunneridae</taxon>
        <taxon>Pentapetalae</taxon>
        <taxon>rosids</taxon>
        <taxon>fabids</taxon>
        <taxon>Fagales</taxon>
        <taxon>Fagaceae</taxon>
        <taxon>Fagus</taxon>
    </lineage>
</organism>
<sequence length="202" mass="21412">MAELAVQSAEVMRVAVDSVVGLRVWWLWVWVCVGLVAVRLVLAPVIWLVVRLVAMRVVVAPVVADLAWGSEGGVVVAPVVADLAWGDEGHHGLELSPAPLITATINGGFLVRQGRALPLFYLSAFSSLLLYPLLPFSHGNSLIPLSLSASSSLSLSVSKSEFGCCGFQIRGGDFSRSHEAHGLVMVVGFVLSQDHGGLGFVE</sequence>
<keyword evidence="1" id="KW-1133">Transmembrane helix</keyword>
<accession>A0A2N9GKE4</accession>
<dbReference type="EMBL" id="OIVN01002001">
    <property type="protein sequence ID" value="SPC99694.1"/>
    <property type="molecule type" value="Genomic_DNA"/>
</dbReference>